<dbReference type="PROSITE" id="PS01124">
    <property type="entry name" value="HTH_ARAC_FAMILY_2"/>
    <property type="match status" value="1"/>
</dbReference>
<sequence>MVRASGLRGYPALMRSLGFDPVPLLSRYHMAEASLERDDALISLRSATHLLEASAEVTGCGDFGLRLSTHQSVDVLGPVSIVLRNAPTVRDAVNDVIRYLFVHSPGIVVSLNERDPIMKDTVAMSIDIRLSGSVAMRQNCDLCLADAHNFMRLFAGDKYELRAVSIPHEPIVSHAVYERFFGARLLDEPASATLHIARETFAADVHGANATLRQIAEDYLFRNFGAAQGSTSDRVRQLLRQTLGTSSNDKSSIAALLALHPRTLQRRLAEEGTSFEILKDEVRKALALHYLRNTRLAVGQISLMLGFPAQSALSRACRQWYSLTPSDVRGGQCDVSVCEGEAKG</sequence>
<protein>
    <submittedName>
        <fullName evidence="5">HTH-type transcriptional regulator VirS</fullName>
    </submittedName>
</protein>
<dbReference type="SUPFAM" id="SSF46689">
    <property type="entry name" value="Homeodomain-like"/>
    <property type="match status" value="1"/>
</dbReference>
<dbReference type="PANTHER" id="PTHR47894">
    <property type="entry name" value="HTH-TYPE TRANSCRIPTIONAL REGULATOR GADX"/>
    <property type="match status" value="1"/>
</dbReference>
<dbReference type="InterPro" id="IPR009057">
    <property type="entry name" value="Homeodomain-like_sf"/>
</dbReference>
<dbReference type="Pfam" id="PF12833">
    <property type="entry name" value="HTH_18"/>
    <property type="match status" value="1"/>
</dbReference>
<keyword evidence="1" id="KW-0805">Transcription regulation</keyword>
<dbReference type="InterPro" id="IPR018060">
    <property type="entry name" value="HTH_AraC"/>
</dbReference>
<dbReference type="EMBL" id="CAJZAI010000002">
    <property type="protein sequence ID" value="CAG9168897.1"/>
    <property type="molecule type" value="Genomic_DNA"/>
</dbReference>
<dbReference type="SMART" id="SM00342">
    <property type="entry name" value="HTH_ARAC"/>
    <property type="match status" value="1"/>
</dbReference>
<keyword evidence="3" id="KW-0804">Transcription</keyword>
<evidence type="ECO:0000256" key="1">
    <source>
        <dbReference type="ARBA" id="ARBA00023015"/>
    </source>
</evidence>
<dbReference type="PANTHER" id="PTHR47894:SF4">
    <property type="entry name" value="HTH-TYPE TRANSCRIPTIONAL REGULATOR GADX"/>
    <property type="match status" value="1"/>
</dbReference>
<evidence type="ECO:0000256" key="2">
    <source>
        <dbReference type="ARBA" id="ARBA00023125"/>
    </source>
</evidence>
<gene>
    <name evidence="5" type="primary">virS_3</name>
    <name evidence="5" type="ORF">LMG23992_01339</name>
</gene>
<dbReference type="Pfam" id="PF12625">
    <property type="entry name" value="Arabinose_bd"/>
    <property type="match status" value="1"/>
</dbReference>
<evidence type="ECO:0000313" key="6">
    <source>
        <dbReference type="Proteomes" id="UP000727654"/>
    </source>
</evidence>
<dbReference type="InterPro" id="IPR032687">
    <property type="entry name" value="AraC-type_N"/>
</dbReference>
<organism evidence="5 6">
    <name type="scientific">Cupriavidus laharis</name>
    <dbReference type="NCBI Taxonomy" id="151654"/>
    <lineage>
        <taxon>Bacteria</taxon>
        <taxon>Pseudomonadati</taxon>
        <taxon>Pseudomonadota</taxon>
        <taxon>Betaproteobacteria</taxon>
        <taxon>Burkholderiales</taxon>
        <taxon>Burkholderiaceae</taxon>
        <taxon>Cupriavidus</taxon>
    </lineage>
</organism>
<evidence type="ECO:0000256" key="3">
    <source>
        <dbReference type="ARBA" id="ARBA00023163"/>
    </source>
</evidence>
<name>A0ABM8WNC3_9BURK</name>
<comment type="caution">
    <text evidence="5">The sequence shown here is derived from an EMBL/GenBank/DDBJ whole genome shotgun (WGS) entry which is preliminary data.</text>
</comment>
<dbReference type="Gene3D" id="1.10.10.60">
    <property type="entry name" value="Homeodomain-like"/>
    <property type="match status" value="1"/>
</dbReference>
<accession>A0ABM8WNC3</accession>
<dbReference type="Proteomes" id="UP000727654">
    <property type="component" value="Unassembled WGS sequence"/>
</dbReference>
<reference evidence="5 6" key="1">
    <citation type="submission" date="2021-08" db="EMBL/GenBank/DDBJ databases">
        <authorList>
            <person name="Peeters C."/>
        </authorList>
    </citation>
    <scope>NUCLEOTIDE SEQUENCE [LARGE SCALE GENOMIC DNA]</scope>
    <source>
        <strain evidence="5 6">LMG 23992</strain>
    </source>
</reference>
<feature type="domain" description="HTH araC/xylS-type" evidence="4">
    <location>
        <begin position="233"/>
        <end position="331"/>
    </location>
</feature>
<keyword evidence="6" id="KW-1185">Reference proteome</keyword>
<keyword evidence="2" id="KW-0238">DNA-binding</keyword>
<evidence type="ECO:0000313" key="5">
    <source>
        <dbReference type="EMBL" id="CAG9168897.1"/>
    </source>
</evidence>
<proteinExistence type="predicted"/>
<evidence type="ECO:0000259" key="4">
    <source>
        <dbReference type="PROSITE" id="PS01124"/>
    </source>
</evidence>